<gene>
    <name evidence="2" type="ORF">GCM10017559_67170</name>
</gene>
<organism evidence="2 3">
    <name type="scientific">Streptosporangium longisporum</name>
    <dbReference type="NCBI Taxonomy" id="46187"/>
    <lineage>
        <taxon>Bacteria</taxon>
        <taxon>Bacillati</taxon>
        <taxon>Actinomycetota</taxon>
        <taxon>Actinomycetes</taxon>
        <taxon>Streptosporangiales</taxon>
        <taxon>Streptosporangiaceae</taxon>
        <taxon>Streptosporangium</taxon>
    </lineage>
</organism>
<name>A0ABP6L7W9_9ACTN</name>
<reference evidence="3" key="1">
    <citation type="journal article" date="2019" name="Int. J. Syst. Evol. Microbiol.">
        <title>The Global Catalogue of Microorganisms (GCM) 10K type strain sequencing project: providing services to taxonomists for standard genome sequencing and annotation.</title>
        <authorList>
            <consortium name="The Broad Institute Genomics Platform"/>
            <consortium name="The Broad Institute Genome Sequencing Center for Infectious Disease"/>
            <person name="Wu L."/>
            <person name="Ma J."/>
        </authorList>
    </citation>
    <scope>NUCLEOTIDE SEQUENCE [LARGE SCALE GENOMIC DNA]</scope>
    <source>
        <strain evidence="3">JCM 3106</strain>
    </source>
</reference>
<accession>A0ABP6L7W9</accession>
<dbReference type="EMBL" id="BAAAWD010000019">
    <property type="protein sequence ID" value="GAA3030843.1"/>
    <property type="molecule type" value="Genomic_DNA"/>
</dbReference>
<evidence type="ECO:0000256" key="1">
    <source>
        <dbReference type="SAM" id="MobiDB-lite"/>
    </source>
</evidence>
<evidence type="ECO:0000313" key="3">
    <source>
        <dbReference type="Proteomes" id="UP001499930"/>
    </source>
</evidence>
<protein>
    <submittedName>
        <fullName evidence="2">Uncharacterized protein</fullName>
    </submittedName>
</protein>
<comment type="caution">
    <text evidence="2">The sequence shown here is derived from an EMBL/GenBank/DDBJ whole genome shotgun (WGS) entry which is preliminary data.</text>
</comment>
<evidence type="ECO:0000313" key="2">
    <source>
        <dbReference type="EMBL" id="GAA3030843.1"/>
    </source>
</evidence>
<dbReference type="Proteomes" id="UP001499930">
    <property type="component" value="Unassembled WGS sequence"/>
</dbReference>
<feature type="region of interest" description="Disordered" evidence="1">
    <location>
        <begin position="1"/>
        <end position="26"/>
    </location>
</feature>
<proteinExistence type="predicted"/>
<sequence>MVTGDGYRPDSGFARGSGPPPGRVTGFQAAVRGRRTVGRVWGPRRRTIRRPVAHPVIRARPIADAGGGIPLYEPWCAHQRLRLPHVQQ</sequence>
<keyword evidence="3" id="KW-1185">Reference proteome</keyword>